<dbReference type="Proteomes" id="UP000033423">
    <property type="component" value="Unassembled WGS sequence"/>
</dbReference>
<dbReference type="AlphaFoldDB" id="A0A0F3GN88"/>
<evidence type="ECO:0000259" key="2">
    <source>
        <dbReference type="PROSITE" id="PS50846"/>
    </source>
</evidence>
<feature type="domain" description="HMA" evidence="2">
    <location>
        <begin position="2"/>
        <end position="66"/>
    </location>
</feature>
<dbReference type="InterPro" id="IPR006121">
    <property type="entry name" value="HMA_dom"/>
</dbReference>
<protein>
    <submittedName>
        <fullName evidence="3">Heavy metal transport/detoxification protein domain protein</fullName>
    </submittedName>
</protein>
<dbReference type="PROSITE" id="PS50846">
    <property type="entry name" value="HMA_2"/>
    <property type="match status" value="1"/>
</dbReference>
<dbReference type="InterPro" id="IPR036163">
    <property type="entry name" value="HMA_dom_sf"/>
</dbReference>
<evidence type="ECO:0000313" key="4">
    <source>
        <dbReference type="Proteomes" id="UP000033423"/>
    </source>
</evidence>
<dbReference type="Pfam" id="PF00403">
    <property type="entry name" value="HMA"/>
    <property type="match status" value="1"/>
</dbReference>
<dbReference type="CDD" id="cd00371">
    <property type="entry name" value="HMA"/>
    <property type="match status" value="1"/>
</dbReference>
<evidence type="ECO:0000313" key="3">
    <source>
        <dbReference type="EMBL" id="KJU82163.1"/>
    </source>
</evidence>
<proteinExistence type="predicted"/>
<dbReference type="PRINTS" id="PR00944">
    <property type="entry name" value="CUEXPORT"/>
</dbReference>
<gene>
    <name evidence="3" type="ORF">MBAV_005644</name>
</gene>
<dbReference type="GO" id="GO:0006825">
    <property type="term" value="P:copper ion transport"/>
    <property type="evidence" value="ECO:0007669"/>
    <property type="project" value="InterPro"/>
</dbReference>
<dbReference type="FunFam" id="3.30.70.100:FF:000001">
    <property type="entry name" value="ATPase copper transporting beta"/>
    <property type="match status" value="1"/>
</dbReference>
<dbReference type="Gene3D" id="3.30.70.100">
    <property type="match status" value="1"/>
</dbReference>
<sequence length="66" mass="6957">MSQVTLDIDGMSCNHCVARVKKAVEALPGVLSSEVAVGHATINADETKLSREMIVKAVEGAGYKVK</sequence>
<organism evidence="3 4">
    <name type="scientific">Candidatus Magnetobacterium bavaricum</name>
    <dbReference type="NCBI Taxonomy" id="29290"/>
    <lineage>
        <taxon>Bacteria</taxon>
        <taxon>Pseudomonadati</taxon>
        <taxon>Nitrospirota</taxon>
        <taxon>Thermodesulfovibrionia</taxon>
        <taxon>Thermodesulfovibrionales</taxon>
        <taxon>Candidatus Magnetobacteriaceae</taxon>
        <taxon>Candidatus Magnetobacterium</taxon>
    </lineage>
</organism>
<name>A0A0F3GN88_9BACT</name>
<evidence type="ECO:0000256" key="1">
    <source>
        <dbReference type="ARBA" id="ARBA00022723"/>
    </source>
</evidence>
<dbReference type="InterPro" id="IPR017969">
    <property type="entry name" value="Heavy-metal-associated_CS"/>
</dbReference>
<dbReference type="GO" id="GO:0005507">
    <property type="term" value="F:copper ion binding"/>
    <property type="evidence" value="ECO:0007669"/>
    <property type="project" value="InterPro"/>
</dbReference>
<comment type="caution">
    <text evidence="3">The sequence shown here is derived from an EMBL/GenBank/DDBJ whole genome shotgun (WGS) entry which is preliminary data.</text>
</comment>
<dbReference type="SUPFAM" id="SSF55008">
    <property type="entry name" value="HMA, heavy metal-associated domain"/>
    <property type="match status" value="1"/>
</dbReference>
<dbReference type="InterPro" id="IPR000428">
    <property type="entry name" value="Cu-bd"/>
</dbReference>
<reference evidence="3 4" key="1">
    <citation type="submission" date="2015-02" db="EMBL/GenBank/DDBJ databases">
        <title>Single-cell genomics of uncultivated deep-branching MTB reveals a conserved set of magnetosome genes.</title>
        <authorList>
            <person name="Kolinko S."/>
            <person name="Richter M."/>
            <person name="Glockner F.O."/>
            <person name="Brachmann A."/>
            <person name="Schuler D."/>
        </authorList>
    </citation>
    <scope>NUCLEOTIDE SEQUENCE [LARGE SCALE GENOMIC DNA]</scope>
    <source>
        <strain evidence="3">TM-1</strain>
    </source>
</reference>
<dbReference type="EMBL" id="LACI01002410">
    <property type="protein sequence ID" value="KJU82163.1"/>
    <property type="molecule type" value="Genomic_DNA"/>
</dbReference>
<keyword evidence="1" id="KW-0479">Metal-binding</keyword>
<keyword evidence="4" id="KW-1185">Reference proteome</keyword>
<dbReference type="PROSITE" id="PS01047">
    <property type="entry name" value="HMA_1"/>
    <property type="match status" value="1"/>
</dbReference>
<accession>A0A0F3GN88</accession>